<feature type="region of interest" description="Disordered" evidence="6">
    <location>
        <begin position="186"/>
        <end position="230"/>
    </location>
</feature>
<dbReference type="Gene3D" id="2.30.18.10">
    <property type="entry name" value="Transcription factor IIA (TFIIA), beta-barrel domain"/>
    <property type="match status" value="1"/>
</dbReference>
<keyword evidence="4" id="KW-0539">Nucleus</keyword>
<dbReference type="InterPro" id="IPR009088">
    <property type="entry name" value="TFIIA_b-brl"/>
</dbReference>
<sequence>MSNTETSKLYESVIEDVINDSRQDFENNGIDESTLQELRRIWCEKLTQSGVAKFSWDEEEEEEEPVEQVDVDVEVGQSAQQAAEQPQAAINDTGATESNTSATTETTVKKEATASNSGLPDAQLSYNTTDSLGIEIPSISREKANGTEGTDKNGDGNGDDNHGLIVPKIEQADGPIFFDNKQFKSNKKLSQVDGESEFDEFESDGDLSDDINSELDSDSDKEEEDDDEEETNFALCLFDKVQRIKNKWKSTLVAGIANINGKDYVFHKANGESEW</sequence>
<protein>
    <recommendedName>
        <fullName evidence="5">Transcription initiation factor IIA large subunit</fullName>
    </recommendedName>
</protein>
<dbReference type="Proteomes" id="UP000030161">
    <property type="component" value="Unassembled WGS sequence"/>
</dbReference>
<evidence type="ECO:0000256" key="5">
    <source>
        <dbReference type="ARBA" id="ARBA00074154"/>
    </source>
</evidence>
<keyword evidence="3" id="KW-0804">Transcription</keyword>
<evidence type="ECO:0000256" key="3">
    <source>
        <dbReference type="ARBA" id="ARBA00023163"/>
    </source>
</evidence>
<gene>
    <name evidence="7" type="ORF">MG3_03574</name>
</gene>
<comment type="similarity">
    <text evidence="2">Belongs to the TFIIA subunit 1 family.</text>
</comment>
<name>A0AB34PR18_CANAX</name>
<dbReference type="GO" id="GO:0005672">
    <property type="term" value="C:transcription factor TFIIA complex"/>
    <property type="evidence" value="ECO:0007669"/>
    <property type="project" value="InterPro"/>
</dbReference>
<accession>A0AB34PR18</accession>
<evidence type="ECO:0000256" key="2">
    <source>
        <dbReference type="ARBA" id="ARBA00010059"/>
    </source>
</evidence>
<dbReference type="Gene3D" id="1.10.287.100">
    <property type="match status" value="1"/>
</dbReference>
<feature type="compositionally biased region" description="Acidic residues" evidence="6">
    <location>
        <begin position="57"/>
        <end position="73"/>
    </location>
</feature>
<feature type="compositionally biased region" description="Basic and acidic residues" evidence="6">
    <location>
        <begin position="140"/>
        <end position="162"/>
    </location>
</feature>
<dbReference type="AlphaFoldDB" id="A0AB34PR18"/>
<comment type="subcellular location">
    <subcellularLocation>
        <location evidence="1">Nucleus</location>
    </subcellularLocation>
</comment>
<feature type="region of interest" description="Disordered" evidence="6">
    <location>
        <begin position="53"/>
        <end position="165"/>
    </location>
</feature>
<dbReference type="SMART" id="SM01371">
    <property type="entry name" value="TFIIA"/>
    <property type="match status" value="1"/>
</dbReference>
<dbReference type="FunFam" id="2.30.18.10:FF:000006">
    <property type="entry name" value="Transcription factor TFIIA complex subunit Toa1"/>
    <property type="match status" value="1"/>
</dbReference>
<dbReference type="PANTHER" id="PTHR12694">
    <property type="entry name" value="TRANSCRIPTION INITIATION FACTOR IIA SUBUNIT 1"/>
    <property type="match status" value="1"/>
</dbReference>
<feature type="compositionally biased region" description="Acidic residues" evidence="6">
    <location>
        <begin position="194"/>
        <end position="230"/>
    </location>
</feature>
<feature type="compositionally biased region" description="Low complexity" evidence="6">
    <location>
        <begin position="74"/>
        <end position="106"/>
    </location>
</feature>
<dbReference type="InterPro" id="IPR004855">
    <property type="entry name" value="TFIIA_asu/bsu"/>
</dbReference>
<evidence type="ECO:0000256" key="1">
    <source>
        <dbReference type="ARBA" id="ARBA00004123"/>
    </source>
</evidence>
<dbReference type="PANTHER" id="PTHR12694:SF8">
    <property type="entry name" value="TRANSCRIPTION INITIATION FACTOR IIA SUBUNIT 1"/>
    <property type="match status" value="1"/>
</dbReference>
<comment type="caution">
    <text evidence="7">The sequence shown here is derived from an EMBL/GenBank/DDBJ whole genome shotgun (WGS) entry which is preliminary data.</text>
</comment>
<evidence type="ECO:0000313" key="8">
    <source>
        <dbReference type="Proteomes" id="UP000030161"/>
    </source>
</evidence>
<dbReference type="CDD" id="cd07976">
    <property type="entry name" value="TFIIA_alpha_beta_like"/>
    <property type="match status" value="1"/>
</dbReference>
<evidence type="ECO:0000313" key="7">
    <source>
        <dbReference type="EMBL" id="KGR09652.1"/>
    </source>
</evidence>
<organism evidence="7 8">
    <name type="scientific">Candida albicans P78048</name>
    <dbReference type="NCBI Taxonomy" id="1094989"/>
    <lineage>
        <taxon>Eukaryota</taxon>
        <taxon>Fungi</taxon>
        <taxon>Dikarya</taxon>
        <taxon>Ascomycota</taxon>
        <taxon>Saccharomycotina</taxon>
        <taxon>Pichiomycetes</taxon>
        <taxon>Debaryomycetaceae</taxon>
        <taxon>Candida/Lodderomyces clade</taxon>
        <taxon>Candida</taxon>
    </lineage>
</organism>
<evidence type="ECO:0000256" key="6">
    <source>
        <dbReference type="SAM" id="MobiDB-lite"/>
    </source>
</evidence>
<evidence type="ECO:0000256" key="4">
    <source>
        <dbReference type="ARBA" id="ARBA00023242"/>
    </source>
</evidence>
<dbReference type="SUPFAM" id="SSF47396">
    <property type="entry name" value="Transcription factor IIA (TFIIA), alpha-helical domain"/>
    <property type="match status" value="1"/>
</dbReference>
<dbReference type="Pfam" id="PF03153">
    <property type="entry name" value="TFIIA"/>
    <property type="match status" value="2"/>
</dbReference>
<dbReference type="SUPFAM" id="SSF50784">
    <property type="entry name" value="Transcription factor IIA (TFIIA), beta-barrel domain"/>
    <property type="match status" value="1"/>
</dbReference>
<dbReference type="EMBL" id="AJIX01000025">
    <property type="protein sequence ID" value="KGR09652.1"/>
    <property type="molecule type" value="Genomic_DNA"/>
</dbReference>
<reference evidence="7 8" key="1">
    <citation type="submission" date="2013-12" db="EMBL/GenBank/DDBJ databases">
        <title>The Genome Sequence of Candida albicans P78048.</title>
        <authorList>
            <consortium name="The Broad Institute Genome Sequencing Platform"/>
            <consortium name="The Broad Institute Genome Sequencing Center for Infectious Disease"/>
            <person name="Cuomo C."/>
            <person name="Bennett R."/>
            <person name="Hirakawa M."/>
            <person name="Noverr M."/>
            <person name="Mitchell A."/>
            <person name="Young S.K."/>
            <person name="Zeng Q."/>
            <person name="Gargeya S."/>
            <person name="Fitzgerald M."/>
            <person name="Abouelleil A."/>
            <person name="Alvarado L."/>
            <person name="Berlin A.M."/>
            <person name="Chapman S.B."/>
            <person name="Dewar J."/>
            <person name="Goldberg J."/>
            <person name="Griggs A."/>
            <person name="Gujja S."/>
            <person name="Hansen M."/>
            <person name="Howarth C."/>
            <person name="Imamovic A."/>
            <person name="Larimer J."/>
            <person name="McCowan C."/>
            <person name="Murphy C."/>
            <person name="Pearson M."/>
            <person name="Priest M."/>
            <person name="Roberts A."/>
            <person name="Saif S."/>
            <person name="Shea T."/>
            <person name="Sykes S."/>
            <person name="Wortman J."/>
            <person name="Nusbaum C."/>
            <person name="Birren B."/>
        </authorList>
    </citation>
    <scope>NUCLEOTIDE SEQUENCE [LARGE SCALE GENOMIC DNA]</scope>
    <source>
        <strain evidence="7 8">P78048</strain>
    </source>
</reference>
<dbReference type="GO" id="GO:0006367">
    <property type="term" value="P:transcription initiation at RNA polymerase II promoter"/>
    <property type="evidence" value="ECO:0007669"/>
    <property type="project" value="InterPro"/>
</dbReference>
<proteinExistence type="inferred from homology"/>
<dbReference type="FunFam" id="1.10.287.100:FF:000001">
    <property type="entry name" value="Transcription initiation factor IIA subunit"/>
    <property type="match status" value="1"/>
</dbReference>